<dbReference type="EMBL" id="CAJNOJ010000655">
    <property type="protein sequence ID" value="CAF1504482.1"/>
    <property type="molecule type" value="Genomic_DNA"/>
</dbReference>
<protein>
    <recommendedName>
        <fullName evidence="1">Integrase catalytic domain-containing protein</fullName>
    </recommendedName>
</protein>
<dbReference type="SUPFAM" id="SSF53098">
    <property type="entry name" value="Ribonuclease H-like"/>
    <property type="match status" value="1"/>
</dbReference>
<sequence length="708" mass="83330">MDFHGPITPSTQRGNKYIIALTDVLSKFVITKAVRDCTAATAARFITEEAILKCGTPKCVLTDNGTHFTLAMMKDLFKKMGVTQLYSTPYHPMTNGQIERYNATMDSKIAALSNANRTNWDEQLSFVTFNYNTSIHTTTGHIPFELMCGRTPVLPFDQHESMVSIAEDPNHVNKLKRYLASLTNDARDNIQQQQQKYKHRYDQYRMNPKYIINDLVLVKVSNFRNKFDIRPTREKTHVDTTSYNRRSPTIVRTQEHIIWIVNSSSVNFAGYCRTPSSVNFAGYYRTSSSTYRRFRWIIEYHRQLIEQLYNDNKELVWIVNRCTSYEVLHELIERSQQTTVFTIDTEDQTRPSQSSLPALIQVEFVYKDRPSILILVETLFLPQQHEEKFQKIKQIFKHIFARNNQILLWGGIKDELAKFYRFELFNRSDIDQVNERNIQDKFKEYYHANYSYSPDMKMNSNEKYSLQHAIHSIYNEWLTKRFTLGDFGCGLDPELKTATIPEQFYHLRQQILHDEEQYRQHLIQYSLNDCLAVTKLANEIIDINEHEATNRYLSEQTIDDEQTYEIEIHAPTHTQFTPPPTTDPEDIEYAFDGNSISQAHENFVYLDDGQKEVHMDELPELTIPEQSFGVHAEYEPANEADMVIMNNDQQQGIVERIEAEITTTRQLKRTQRKNMKKRARRYDFEVIRYVYHRFNETMIKNILAHINK</sequence>
<dbReference type="PROSITE" id="PS50994">
    <property type="entry name" value="INTEGRASE"/>
    <property type="match status" value="1"/>
</dbReference>
<gene>
    <name evidence="2" type="ORF">EDS130_LOCUS42841</name>
</gene>
<dbReference type="GO" id="GO:0003676">
    <property type="term" value="F:nucleic acid binding"/>
    <property type="evidence" value="ECO:0007669"/>
    <property type="project" value="InterPro"/>
</dbReference>
<evidence type="ECO:0000313" key="3">
    <source>
        <dbReference type="Proteomes" id="UP000663852"/>
    </source>
</evidence>
<dbReference type="AlphaFoldDB" id="A0A815TND7"/>
<dbReference type="GO" id="GO:0015074">
    <property type="term" value="P:DNA integration"/>
    <property type="evidence" value="ECO:0007669"/>
    <property type="project" value="InterPro"/>
</dbReference>
<dbReference type="InterPro" id="IPR036397">
    <property type="entry name" value="RNaseH_sf"/>
</dbReference>
<proteinExistence type="predicted"/>
<dbReference type="OrthoDB" id="441971at2759"/>
<organism evidence="2 3">
    <name type="scientific">Adineta ricciae</name>
    <name type="common">Rotifer</name>
    <dbReference type="NCBI Taxonomy" id="249248"/>
    <lineage>
        <taxon>Eukaryota</taxon>
        <taxon>Metazoa</taxon>
        <taxon>Spiralia</taxon>
        <taxon>Gnathifera</taxon>
        <taxon>Rotifera</taxon>
        <taxon>Eurotatoria</taxon>
        <taxon>Bdelloidea</taxon>
        <taxon>Adinetida</taxon>
        <taxon>Adinetidae</taxon>
        <taxon>Adineta</taxon>
    </lineage>
</organism>
<dbReference type="Proteomes" id="UP000663852">
    <property type="component" value="Unassembled WGS sequence"/>
</dbReference>
<dbReference type="Pfam" id="PF00665">
    <property type="entry name" value="rve"/>
    <property type="match status" value="1"/>
</dbReference>
<evidence type="ECO:0000313" key="2">
    <source>
        <dbReference type="EMBL" id="CAF1504482.1"/>
    </source>
</evidence>
<reference evidence="2" key="1">
    <citation type="submission" date="2021-02" db="EMBL/GenBank/DDBJ databases">
        <authorList>
            <person name="Nowell W R."/>
        </authorList>
    </citation>
    <scope>NUCLEOTIDE SEQUENCE</scope>
</reference>
<evidence type="ECO:0000259" key="1">
    <source>
        <dbReference type="PROSITE" id="PS50994"/>
    </source>
</evidence>
<dbReference type="PANTHER" id="PTHR37984:SF15">
    <property type="entry name" value="INTEGRASE CATALYTIC DOMAIN-CONTAINING PROTEIN"/>
    <property type="match status" value="1"/>
</dbReference>
<dbReference type="Gene3D" id="3.30.420.10">
    <property type="entry name" value="Ribonuclease H-like superfamily/Ribonuclease H"/>
    <property type="match status" value="1"/>
</dbReference>
<name>A0A815TND7_ADIRI</name>
<dbReference type="PANTHER" id="PTHR37984">
    <property type="entry name" value="PROTEIN CBG26694"/>
    <property type="match status" value="1"/>
</dbReference>
<feature type="domain" description="Integrase catalytic" evidence="1">
    <location>
        <begin position="1"/>
        <end position="151"/>
    </location>
</feature>
<dbReference type="InterPro" id="IPR050951">
    <property type="entry name" value="Retrovirus_Pol_polyprotein"/>
</dbReference>
<accession>A0A815TND7</accession>
<comment type="caution">
    <text evidence="2">The sequence shown here is derived from an EMBL/GenBank/DDBJ whole genome shotgun (WGS) entry which is preliminary data.</text>
</comment>
<dbReference type="InterPro" id="IPR001584">
    <property type="entry name" value="Integrase_cat-core"/>
</dbReference>
<dbReference type="InterPro" id="IPR012337">
    <property type="entry name" value="RNaseH-like_sf"/>
</dbReference>